<name>A0ABP0GHX9_CLALP</name>
<keyword evidence="10" id="KW-1185">Reference proteome</keyword>
<dbReference type="Proteomes" id="UP001642483">
    <property type="component" value="Unassembled WGS sequence"/>
</dbReference>
<feature type="domain" description="Amino acid transporter transmembrane" evidence="8">
    <location>
        <begin position="3"/>
        <end position="318"/>
    </location>
</feature>
<keyword evidence="5" id="KW-0325">Glycoprotein</keyword>
<dbReference type="Pfam" id="PF01490">
    <property type="entry name" value="Aa_trans"/>
    <property type="match status" value="1"/>
</dbReference>
<proteinExistence type="inferred from homology"/>
<accession>A0ABP0GHX9</accession>
<comment type="caution">
    <text evidence="9">The sequence shown here is derived from an EMBL/GenBank/DDBJ whole genome shotgun (WGS) entry which is preliminary data.</text>
</comment>
<evidence type="ECO:0000256" key="5">
    <source>
        <dbReference type="ARBA" id="ARBA00023180"/>
    </source>
</evidence>
<keyword evidence="2 7" id="KW-0812">Transmembrane</keyword>
<keyword evidence="3 7" id="KW-1133">Transmembrane helix</keyword>
<dbReference type="EMBL" id="CAWYQH010000119">
    <property type="protein sequence ID" value="CAK8691107.1"/>
    <property type="molecule type" value="Genomic_DNA"/>
</dbReference>
<protein>
    <recommendedName>
        <fullName evidence="8">Amino acid transporter transmembrane domain-containing protein</fullName>
    </recommendedName>
</protein>
<dbReference type="PANTHER" id="PTHR16189:SF0">
    <property type="entry name" value="TRANSMEMBRANE PROTEIN 104"/>
    <property type="match status" value="1"/>
</dbReference>
<evidence type="ECO:0000256" key="2">
    <source>
        <dbReference type="ARBA" id="ARBA00022692"/>
    </source>
</evidence>
<feature type="transmembrane region" description="Helical" evidence="7">
    <location>
        <begin position="289"/>
        <end position="314"/>
    </location>
</feature>
<evidence type="ECO:0000256" key="4">
    <source>
        <dbReference type="ARBA" id="ARBA00023136"/>
    </source>
</evidence>
<evidence type="ECO:0000256" key="7">
    <source>
        <dbReference type="SAM" id="Phobius"/>
    </source>
</evidence>
<evidence type="ECO:0000313" key="10">
    <source>
        <dbReference type="Proteomes" id="UP001642483"/>
    </source>
</evidence>
<evidence type="ECO:0000256" key="1">
    <source>
        <dbReference type="ARBA" id="ARBA00004141"/>
    </source>
</evidence>
<comment type="subcellular location">
    <subcellularLocation>
        <location evidence="1">Membrane</location>
        <topology evidence="1">Multi-pass membrane protein</topology>
    </subcellularLocation>
</comment>
<keyword evidence="4 7" id="KW-0472">Membrane</keyword>
<feature type="transmembrane region" description="Helical" evidence="7">
    <location>
        <begin position="177"/>
        <end position="198"/>
    </location>
</feature>
<feature type="transmembrane region" description="Helical" evidence="7">
    <location>
        <begin position="109"/>
        <end position="127"/>
    </location>
</feature>
<feature type="transmembrane region" description="Helical" evidence="7">
    <location>
        <begin position="78"/>
        <end position="97"/>
    </location>
</feature>
<organism evidence="9 10">
    <name type="scientific">Clavelina lepadiformis</name>
    <name type="common">Light-bulb sea squirt</name>
    <name type="synonym">Ascidia lepadiformis</name>
    <dbReference type="NCBI Taxonomy" id="159417"/>
    <lineage>
        <taxon>Eukaryota</taxon>
        <taxon>Metazoa</taxon>
        <taxon>Chordata</taxon>
        <taxon>Tunicata</taxon>
        <taxon>Ascidiacea</taxon>
        <taxon>Aplousobranchia</taxon>
        <taxon>Clavelinidae</taxon>
        <taxon>Clavelina</taxon>
    </lineage>
</organism>
<feature type="transmembrane region" description="Helical" evidence="7">
    <location>
        <begin position="224"/>
        <end position="246"/>
    </location>
</feature>
<feature type="transmembrane region" description="Helical" evidence="7">
    <location>
        <begin position="16"/>
        <end position="35"/>
    </location>
</feature>
<comment type="similarity">
    <text evidence="6">Belongs to the TMEM104 family.</text>
</comment>
<reference evidence="9 10" key="1">
    <citation type="submission" date="2024-02" db="EMBL/GenBank/DDBJ databases">
        <authorList>
            <person name="Daric V."/>
            <person name="Darras S."/>
        </authorList>
    </citation>
    <scope>NUCLEOTIDE SEQUENCE [LARGE SCALE GENOMIC DNA]</scope>
</reference>
<feature type="transmembrane region" description="Helical" evidence="7">
    <location>
        <begin position="267"/>
        <end position="283"/>
    </location>
</feature>
<evidence type="ECO:0000313" key="9">
    <source>
        <dbReference type="EMBL" id="CAK8691107.1"/>
    </source>
</evidence>
<feature type="transmembrane region" description="Helical" evidence="7">
    <location>
        <begin position="340"/>
        <end position="362"/>
    </location>
</feature>
<dbReference type="PANTHER" id="PTHR16189">
    <property type="entry name" value="TRANSMEMBRANE PROTEIN 104-RELATED"/>
    <property type="match status" value="1"/>
</dbReference>
<evidence type="ECO:0000259" key="8">
    <source>
        <dbReference type="Pfam" id="PF01490"/>
    </source>
</evidence>
<dbReference type="InterPro" id="IPR013057">
    <property type="entry name" value="AA_transpt_TM"/>
</dbReference>
<evidence type="ECO:0000256" key="3">
    <source>
        <dbReference type="ARBA" id="ARBA00022989"/>
    </source>
</evidence>
<gene>
    <name evidence="9" type="ORF">CVLEPA_LOCUS23702</name>
</gene>
<sequence length="370" mass="41293">MGEMADMFFNKIGRTLFYLCITIYLYGDLAIYAAAVPKSLRDIVCGNLSCSASNASGSQHVSDDDICWGSSITRMDVYRIFLAIFAVTLGPFTYFSVQKTKYLQITTTLFRWIAFILMIVLAIIHISKTNGGEGRPPIAEVSGIPNLFGVSVYSFMCQHSLPSLVTPIRNKRSLSKLLAADYMLILIFYMLLGMTAIYCFQSDVLQDIYTLNFQDSCDTTNVAFLRYFLGLFPVFTLSTNFPIIAVTLRNNLQSLFKKTSSFYINRILYPTLAIAPPIGVAFATNNLTILVGVTGSYAGAGVQYVIPAFLVLLARKEAVRLYGRVTSVRNEHRSPFARRLWVILVFIWAAVCLIFVTTNHILTWTSGGKN</sequence>
<evidence type="ECO:0000256" key="6">
    <source>
        <dbReference type="ARBA" id="ARBA00038166"/>
    </source>
</evidence>